<evidence type="ECO:0000256" key="2">
    <source>
        <dbReference type="ARBA" id="ARBA00012528"/>
    </source>
</evidence>
<dbReference type="GO" id="GO:0005886">
    <property type="term" value="C:plasma membrane"/>
    <property type="evidence" value="ECO:0007669"/>
    <property type="project" value="TreeGrafter"/>
</dbReference>
<dbReference type="CDD" id="cd00038">
    <property type="entry name" value="CAP_ED"/>
    <property type="match status" value="1"/>
</dbReference>
<name>A0A372DPP4_9GAMM</name>
<dbReference type="SUPFAM" id="SSF55073">
    <property type="entry name" value="Nucleotide cyclase"/>
    <property type="match status" value="1"/>
</dbReference>
<organism evidence="7 8">
    <name type="scientific">Cognatiluteimonas weifangensis</name>
    <dbReference type="NCBI Taxonomy" id="2303539"/>
    <lineage>
        <taxon>Bacteria</taxon>
        <taxon>Pseudomonadati</taxon>
        <taxon>Pseudomonadota</taxon>
        <taxon>Gammaproteobacteria</taxon>
        <taxon>Lysobacterales</taxon>
        <taxon>Lysobacteraceae</taxon>
        <taxon>Cognatiluteimonas</taxon>
    </lineage>
</organism>
<evidence type="ECO:0000256" key="3">
    <source>
        <dbReference type="ARBA" id="ARBA00034247"/>
    </source>
</evidence>
<comment type="catalytic activity">
    <reaction evidence="3">
        <text>2 GTP = 3',3'-c-di-GMP + 2 diphosphate</text>
        <dbReference type="Rhea" id="RHEA:24898"/>
        <dbReference type="ChEBI" id="CHEBI:33019"/>
        <dbReference type="ChEBI" id="CHEBI:37565"/>
        <dbReference type="ChEBI" id="CHEBI:58805"/>
        <dbReference type="EC" id="2.7.7.65"/>
    </reaction>
</comment>
<dbReference type="PRINTS" id="PR00103">
    <property type="entry name" value="CAMPKINASE"/>
</dbReference>
<evidence type="ECO:0000313" key="7">
    <source>
        <dbReference type="EMBL" id="RFP61525.1"/>
    </source>
</evidence>
<dbReference type="SMART" id="SM00100">
    <property type="entry name" value="cNMP"/>
    <property type="match status" value="1"/>
</dbReference>
<dbReference type="EMBL" id="QVPD01000003">
    <property type="protein sequence ID" value="RFP61525.1"/>
    <property type="molecule type" value="Genomic_DNA"/>
</dbReference>
<dbReference type="SUPFAM" id="SSF51206">
    <property type="entry name" value="cAMP-binding domain-like"/>
    <property type="match status" value="1"/>
</dbReference>
<dbReference type="InterPro" id="IPR043128">
    <property type="entry name" value="Rev_trsase/Diguanyl_cyclase"/>
</dbReference>
<dbReference type="EC" id="2.7.7.65" evidence="2"/>
<dbReference type="InterPro" id="IPR000160">
    <property type="entry name" value="GGDEF_dom"/>
</dbReference>
<dbReference type="InterPro" id="IPR014710">
    <property type="entry name" value="RmlC-like_jellyroll"/>
</dbReference>
<reference evidence="7 8" key="1">
    <citation type="submission" date="2018-08" db="EMBL/GenBank/DDBJ databases">
        <title>Lysobacter weifangensis sp. nov., a new member of the family 'Xanthomonadaceae', isolated from soil in a farmland.</title>
        <authorList>
            <person name="Zhao H."/>
        </authorList>
    </citation>
    <scope>NUCLEOTIDE SEQUENCE [LARGE SCALE GENOMIC DNA]</scope>
    <source>
        <strain evidence="7 8">WF-2</strain>
    </source>
</reference>
<dbReference type="Gene3D" id="2.60.120.10">
    <property type="entry name" value="Jelly Rolls"/>
    <property type="match status" value="1"/>
</dbReference>
<dbReference type="PROSITE" id="PS50042">
    <property type="entry name" value="CNMP_BINDING_3"/>
    <property type="match status" value="1"/>
</dbReference>
<dbReference type="InterPro" id="IPR029787">
    <property type="entry name" value="Nucleotide_cyclase"/>
</dbReference>
<evidence type="ECO:0000256" key="1">
    <source>
        <dbReference type="ARBA" id="ARBA00004496"/>
    </source>
</evidence>
<dbReference type="NCBIfam" id="TIGR00254">
    <property type="entry name" value="GGDEF"/>
    <property type="match status" value="1"/>
</dbReference>
<dbReference type="PANTHER" id="PTHR45138:SF9">
    <property type="entry name" value="DIGUANYLATE CYCLASE DGCM-RELATED"/>
    <property type="match status" value="1"/>
</dbReference>
<accession>A0A372DPP4</accession>
<dbReference type="Gene3D" id="3.30.70.270">
    <property type="match status" value="1"/>
</dbReference>
<dbReference type="AlphaFoldDB" id="A0A372DPP4"/>
<dbReference type="Pfam" id="PF00027">
    <property type="entry name" value="cNMP_binding"/>
    <property type="match status" value="1"/>
</dbReference>
<dbReference type="PROSITE" id="PS00889">
    <property type="entry name" value="CNMP_BINDING_2"/>
    <property type="match status" value="1"/>
</dbReference>
<dbReference type="GO" id="GO:1902201">
    <property type="term" value="P:negative regulation of bacterial-type flagellum-dependent cell motility"/>
    <property type="evidence" value="ECO:0007669"/>
    <property type="project" value="TreeGrafter"/>
</dbReference>
<protein>
    <recommendedName>
        <fullName evidence="2">diguanylate cyclase</fullName>
        <ecNumber evidence="2">2.7.7.65</ecNumber>
    </recommendedName>
</protein>
<dbReference type="PROSITE" id="PS50887">
    <property type="entry name" value="GGDEF"/>
    <property type="match status" value="1"/>
</dbReference>
<dbReference type="GO" id="GO:0005737">
    <property type="term" value="C:cytoplasm"/>
    <property type="evidence" value="ECO:0007669"/>
    <property type="project" value="UniProtKB-SubCell"/>
</dbReference>
<dbReference type="InterPro" id="IPR000595">
    <property type="entry name" value="cNMP-bd_dom"/>
</dbReference>
<dbReference type="Pfam" id="PF00990">
    <property type="entry name" value="GGDEF"/>
    <property type="match status" value="1"/>
</dbReference>
<dbReference type="InterPro" id="IPR018490">
    <property type="entry name" value="cNMP-bd_dom_sf"/>
</dbReference>
<dbReference type="InterPro" id="IPR050469">
    <property type="entry name" value="Diguanylate_Cyclase"/>
</dbReference>
<dbReference type="GO" id="GO:0052621">
    <property type="term" value="F:diguanylate cyclase activity"/>
    <property type="evidence" value="ECO:0007669"/>
    <property type="project" value="UniProtKB-EC"/>
</dbReference>
<feature type="domain" description="Cyclic nucleotide-binding" evidence="5">
    <location>
        <begin position="44"/>
        <end position="138"/>
    </location>
</feature>
<evidence type="ECO:0000259" key="5">
    <source>
        <dbReference type="PROSITE" id="PS50042"/>
    </source>
</evidence>
<dbReference type="Proteomes" id="UP000262917">
    <property type="component" value="Unassembled WGS sequence"/>
</dbReference>
<evidence type="ECO:0000259" key="6">
    <source>
        <dbReference type="PROSITE" id="PS50887"/>
    </source>
</evidence>
<feature type="domain" description="GGDEF" evidence="6">
    <location>
        <begin position="206"/>
        <end position="338"/>
    </location>
</feature>
<proteinExistence type="predicted"/>
<dbReference type="CDD" id="cd01949">
    <property type="entry name" value="GGDEF"/>
    <property type="match status" value="1"/>
</dbReference>
<evidence type="ECO:0000313" key="8">
    <source>
        <dbReference type="Proteomes" id="UP000262917"/>
    </source>
</evidence>
<dbReference type="InterPro" id="IPR018488">
    <property type="entry name" value="cNMP-bd_CS"/>
</dbReference>
<feature type="region of interest" description="Disordered" evidence="4">
    <location>
        <begin position="1"/>
        <end position="20"/>
    </location>
</feature>
<dbReference type="GO" id="GO:0043709">
    <property type="term" value="P:cell adhesion involved in single-species biofilm formation"/>
    <property type="evidence" value="ECO:0007669"/>
    <property type="project" value="TreeGrafter"/>
</dbReference>
<dbReference type="OrthoDB" id="9803824at2"/>
<keyword evidence="8" id="KW-1185">Reference proteome</keyword>
<sequence>MNADAADPASPRPPETGMEPSAATLTAEEYALFEKIGRPRLVAPGEALFRRGDLGTTMYVIVQGEIDLDFGDDLVPRRLGRHEFFGELGLLIGDHARSADAVAASGAVLLELRQREFEPLAERDPLLLARFLRRAIQRVVLNEQSLIGRLRRRNADLQSALDTLRATTHRLTQTEALTRTDELTGLNNRRGFQLQLEQRRRNDALGGRGLLLIDCDRFKDINDEHGHQVGDRVLQGVANILRSAAGVDDIACRLGGDEFCLLVGAERQSDVLRIAQFVVDTAQALFKLQSAPPQITTLSIGACPVVPGRPWEEWYAGADAALYRAKRLGGNRVEWQDDALAPV</sequence>
<dbReference type="SMART" id="SM00267">
    <property type="entry name" value="GGDEF"/>
    <property type="match status" value="1"/>
</dbReference>
<comment type="subcellular location">
    <subcellularLocation>
        <location evidence="1">Cytoplasm</location>
    </subcellularLocation>
</comment>
<gene>
    <name evidence="7" type="ORF">D0Y53_04215</name>
</gene>
<comment type="caution">
    <text evidence="7">The sequence shown here is derived from an EMBL/GenBank/DDBJ whole genome shotgun (WGS) entry which is preliminary data.</text>
</comment>
<evidence type="ECO:0000256" key="4">
    <source>
        <dbReference type="SAM" id="MobiDB-lite"/>
    </source>
</evidence>
<dbReference type="PANTHER" id="PTHR45138">
    <property type="entry name" value="REGULATORY COMPONENTS OF SENSORY TRANSDUCTION SYSTEM"/>
    <property type="match status" value="1"/>
</dbReference>